<dbReference type="InterPro" id="IPR032710">
    <property type="entry name" value="NTF2-like_dom_sf"/>
</dbReference>
<evidence type="ECO:0000259" key="1">
    <source>
        <dbReference type="Pfam" id="PF13577"/>
    </source>
</evidence>
<dbReference type="SUPFAM" id="SSF54427">
    <property type="entry name" value="NTF2-like"/>
    <property type="match status" value="1"/>
</dbReference>
<evidence type="ECO:0000313" key="2">
    <source>
        <dbReference type="EMBL" id="RSH83629.1"/>
    </source>
</evidence>
<organism evidence="2 3">
    <name type="scientific">Saitozyma podzolica</name>
    <dbReference type="NCBI Taxonomy" id="1890683"/>
    <lineage>
        <taxon>Eukaryota</taxon>
        <taxon>Fungi</taxon>
        <taxon>Dikarya</taxon>
        <taxon>Basidiomycota</taxon>
        <taxon>Agaricomycotina</taxon>
        <taxon>Tremellomycetes</taxon>
        <taxon>Tremellales</taxon>
        <taxon>Trimorphomycetaceae</taxon>
        <taxon>Saitozyma</taxon>
    </lineage>
</organism>
<dbReference type="Proteomes" id="UP000279259">
    <property type="component" value="Unassembled WGS sequence"/>
</dbReference>
<evidence type="ECO:0000313" key="3">
    <source>
        <dbReference type="Proteomes" id="UP000279259"/>
    </source>
</evidence>
<dbReference type="AlphaFoldDB" id="A0A427XXQ1"/>
<proteinExistence type="predicted"/>
<name>A0A427XXQ1_9TREE</name>
<comment type="caution">
    <text evidence="2">The sequence shown here is derived from an EMBL/GenBank/DDBJ whole genome shotgun (WGS) entry which is preliminary data.</text>
</comment>
<protein>
    <recommendedName>
        <fullName evidence="1">SnoaL-like domain-containing protein</fullName>
    </recommendedName>
</protein>
<accession>A0A427XXQ1</accession>
<dbReference type="EMBL" id="RSCD01000024">
    <property type="protein sequence ID" value="RSH83629.1"/>
    <property type="molecule type" value="Genomic_DNA"/>
</dbReference>
<gene>
    <name evidence="2" type="ORF">EHS25_005533</name>
</gene>
<dbReference type="InterPro" id="IPR037401">
    <property type="entry name" value="SnoaL-like"/>
</dbReference>
<keyword evidence="3" id="KW-1185">Reference proteome</keyword>
<dbReference type="Pfam" id="PF13577">
    <property type="entry name" value="SnoaL_4"/>
    <property type="match status" value="1"/>
</dbReference>
<reference evidence="2 3" key="1">
    <citation type="submission" date="2018-11" db="EMBL/GenBank/DDBJ databases">
        <title>Genome sequence of Saitozyma podzolica DSM 27192.</title>
        <authorList>
            <person name="Aliyu H."/>
            <person name="Gorte O."/>
            <person name="Ochsenreither K."/>
        </authorList>
    </citation>
    <scope>NUCLEOTIDE SEQUENCE [LARGE SCALE GENOMIC DNA]</scope>
    <source>
        <strain evidence="2 3">DSM 27192</strain>
    </source>
</reference>
<dbReference type="Gene3D" id="3.10.450.50">
    <property type="match status" value="1"/>
</dbReference>
<sequence length="163" mass="17713">MPVDAETAFQVQQVTNKYSHGVDHGDFELVASCFDPEGGYIENVGLPEGSPNGGRRVGRDNIVKYVAGSFGACRGHCRHWIGLTVLEDLGDGKVRQKGYCTVYRAGVFPNVGPYLSGEFVDVLQKTATGEYVFLNRQFRVDPGPIGPADDVLITKFDAAAAKW</sequence>
<feature type="domain" description="SnoaL-like" evidence="1">
    <location>
        <begin position="10"/>
        <end position="127"/>
    </location>
</feature>